<dbReference type="InterPro" id="IPR013151">
    <property type="entry name" value="Immunoglobulin_dom"/>
</dbReference>
<evidence type="ECO:0000313" key="6">
    <source>
        <dbReference type="EMBL" id="KAK7800208.1"/>
    </source>
</evidence>
<feature type="domain" description="Immunoglobulin-like beta-sandwich" evidence="5">
    <location>
        <begin position="91"/>
        <end position="164"/>
    </location>
</feature>
<reference evidence="6 7" key="1">
    <citation type="journal article" date="2023" name="bioRxiv">
        <title>Conserved and derived expression patterns and positive selection on dental genes reveal complex evolutionary context of ever-growing rodent molars.</title>
        <authorList>
            <person name="Calamari Z.T."/>
            <person name="Song A."/>
            <person name="Cohen E."/>
            <person name="Akter M."/>
            <person name="Roy R.D."/>
            <person name="Hallikas O."/>
            <person name="Christensen M.M."/>
            <person name="Li P."/>
            <person name="Marangoni P."/>
            <person name="Jernvall J."/>
            <person name="Klein O.D."/>
        </authorList>
    </citation>
    <scope>NUCLEOTIDE SEQUENCE [LARGE SCALE GENOMIC DNA]</scope>
    <source>
        <strain evidence="6">V071</strain>
    </source>
</reference>
<evidence type="ECO:0000259" key="5">
    <source>
        <dbReference type="Pfam" id="PF00047"/>
    </source>
</evidence>
<evidence type="ECO:0000256" key="4">
    <source>
        <dbReference type="ARBA" id="ARBA00023319"/>
    </source>
</evidence>
<sequence>MQVNISCMGTSDAQKYLLFIKTLKSVQHRQTSTTHGEKAVFLLNSIGQYDGGQYYCLYETTSGWSAQSDKLELVVTGIFKNNPCLSVQPRHLVTSGENVTFKCFSQEEYDTFILIKEGEQKHSMIMESQKTSAGQFQALFFVGPMTSSSSGTFKCYGYYKANPQVWSEPSDHLEIQVSEFLNPEAEYQCVRGSCTNKKASPYPKPYPGPFRDTDHPLILVLANEGGNYLSQHCDLHSQIELFQTNYTLGPCEQLLSHITPSLLEQLGSTELPGANAALVCWLMNRGHFHSVREGSSPSTPAPKIKILSSLASGRILH</sequence>
<gene>
    <name evidence="6" type="ORF">U0070_017971</name>
</gene>
<keyword evidence="1" id="KW-0732">Signal</keyword>
<protein>
    <recommendedName>
        <fullName evidence="5">Immunoglobulin-like beta-sandwich domain-containing protein</fullName>
    </recommendedName>
</protein>
<keyword evidence="7" id="KW-1185">Reference proteome</keyword>
<dbReference type="InterPro" id="IPR013783">
    <property type="entry name" value="Ig-like_fold"/>
</dbReference>
<feature type="non-terminal residue" evidence="6">
    <location>
        <position position="317"/>
    </location>
</feature>
<organism evidence="6 7">
    <name type="scientific">Myodes glareolus</name>
    <name type="common">Bank vole</name>
    <name type="synonym">Clethrionomys glareolus</name>
    <dbReference type="NCBI Taxonomy" id="447135"/>
    <lineage>
        <taxon>Eukaryota</taxon>
        <taxon>Metazoa</taxon>
        <taxon>Chordata</taxon>
        <taxon>Craniata</taxon>
        <taxon>Vertebrata</taxon>
        <taxon>Euteleostomi</taxon>
        <taxon>Mammalia</taxon>
        <taxon>Eutheria</taxon>
        <taxon>Euarchontoglires</taxon>
        <taxon>Glires</taxon>
        <taxon>Rodentia</taxon>
        <taxon>Myomorpha</taxon>
        <taxon>Muroidea</taxon>
        <taxon>Cricetidae</taxon>
        <taxon>Arvicolinae</taxon>
        <taxon>Myodes</taxon>
    </lineage>
</organism>
<evidence type="ECO:0000256" key="1">
    <source>
        <dbReference type="ARBA" id="ARBA00022729"/>
    </source>
</evidence>
<dbReference type="GO" id="GO:0032396">
    <property type="term" value="F:inhibitory MHC class I receptor activity"/>
    <property type="evidence" value="ECO:0007669"/>
    <property type="project" value="TreeGrafter"/>
</dbReference>
<evidence type="ECO:0000313" key="7">
    <source>
        <dbReference type="Proteomes" id="UP001488838"/>
    </source>
</evidence>
<dbReference type="FunFam" id="2.60.40.10:FF:000049">
    <property type="entry name" value="Leukocyte immunoglobulin-like receptor subfamily B member 1"/>
    <property type="match status" value="2"/>
</dbReference>
<dbReference type="GO" id="GO:0019221">
    <property type="term" value="P:cytokine-mediated signaling pathway"/>
    <property type="evidence" value="ECO:0007669"/>
    <property type="project" value="TreeGrafter"/>
</dbReference>
<dbReference type="GO" id="GO:0005886">
    <property type="term" value="C:plasma membrane"/>
    <property type="evidence" value="ECO:0007669"/>
    <property type="project" value="TreeGrafter"/>
</dbReference>
<dbReference type="Gene3D" id="2.60.40.10">
    <property type="entry name" value="Immunoglobulins"/>
    <property type="match status" value="2"/>
</dbReference>
<proteinExistence type="predicted"/>
<dbReference type="Pfam" id="PF00047">
    <property type="entry name" value="ig"/>
    <property type="match status" value="1"/>
</dbReference>
<dbReference type="AlphaFoldDB" id="A0AAW0HC09"/>
<keyword evidence="2" id="KW-1015">Disulfide bond</keyword>
<dbReference type="PANTHER" id="PTHR11738">
    <property type="entry name" value="MHC CLASS I NK CELL RECEPTOR"/>
    <property type="match status" value="1"/>
</dbReference>
<dbReference type="EMBL" id="JBBHLL010000565">
    <property type="protein sequence ID" value="KAK7800208.1"/>
    <property type="molecule type" value="Genomic_DNA"/>
</dbReference>
<dbReference type="InterPro" id="IPR050412">
    <property type="entry name" value="Ig-like_Receptors_ImmuneReg"/>
</dbReference>
<evidence type="ECO:0000256" key="3">
    <source>
        <dbReference type="ARBA" id="ARBA00023180"/>
    </source>
</evidence>
<evidence type="ECO:0000256" key="2">
    <source>
        <dbReference type="ARBA" id="ARBA00023157"/>
    </source>
</evidence>
<dbReference type="Proteomes" id="UP001488838">
    <property type="component" value="Unassembled WGS sequence"/>
</dbReference>
<keyword evidence="4" id="KW-0393">Immunoglobulin domain</keyword>
<dbReference type="SUPFAM" id="SSF48726">
    <property type="entry name" value="Immunoglobulin"/>
    <property type="match status" value="2"/>
</dbReference>
<dbReference type="PANTHER" id="PTHR11738:SF187">
    <property type="entry name" value="LEUKOCYTE IMMUNOGLOBULIN-LIKE RECEPTOR SUBFAMILY A MEMBER 6-RELATED"/>
    <property type="match status" value="1"/>
</dbReference>
<keyword evidence="3" id="KW-0325">Glycoprotein</keyword>
<name>A0AAW0HC09_MYOGA</name>
<dbReference type="GO" id="GO:0002764">
    <property type="term" value="P:immune response-regulating signaling pathway"/>
    <property type="evidence" value="ECO:0007669"/>
    <property type="project" value="TreeGrafter"/>
</dbReference>
<comment type="caution">
    <text evidence="6">The sequence shown here is derived from an EMBL/GenBank/DDBJ whole genome shotgun (WGS) entry which is preliminary data.</text>
</comment>
<accession>A0AAW0HC09</accession>
<dbReference type="InterPro" id="IPR036179">
    <property type="entry name" value="Ig-like_dom_sf"/>
</dbReference>